<dbReference type="PANTHER" id="PTHR37984:SF5">
    <property type="entry name" value="PROTEIN NYNRIN-LIKE"/>
    <property type="match status" value="1"/>
</dbReference>
<feature type="domain" description="Integrase catalytic" evidence="2">
    <location>
        <begin position="1"/>
        <end position="81"/>
    </location>
</feature>
<dbReference type="Gene3D" id="3.30.420.10">
    <property type="entry name" value="Ribonuclease H-like superfamily/Ribonuclease H"/>
    <property type="match status" value="1"/>
</dbReference>
<organism evidence="3 4">
    <name type="scientific">Brachionus calyciflorus</name>
    <dbReference type="NCBI Taxonomy" id="104777"/>
    <lineage>
        <taxon>Eukaryota</taxon>
        <taxon>Metazoa</taxon>
        <taxon>Spiralia</taxon>
        <taxon>Gnathifera</taxon>
        <taxon>Rotifera</taxon>
        <taxon>Eurotatoria</taxon>
        <taxon>Monogononta</taxon>
        <taxon>Pseudotrocha</taxon>
        <taxon>Ploima</taxon>
        <taxon>Brachionidae</taxon>
        <taxon>Brachionus</taxon>
    </lineage>
</organism>
<keyword evidence="4" id="KW-1185">Reference proteome</keyword>
<dbReference type="SUPFAM" id="SSF53098">
    <property type="entry name" value="Ribonuclease H-like"/>
    <property type="match status" value="1"/>
</dbReference>
<feature type="region of interest" description="Disordered" evidence="1">
    <location>
        <begin position="291"/>
        <end position="344"/>
    </location>
</feature>
<gene>
    <name evidence="3" type="ORF">OXX778_LOCUS11998</name>
</gene>
<evidence type="ECO:0000313" key="3">
    <source>
        <dbReference type="EMBL" id="CAF0912934.1"/>
    </source>
</evidence>
<evidence type="ECO:0000256" key="1">
    <source>
        <dbReference type="SAM" id="MobiDB-lite"/>
    </source>
</evidence>
<dbReference type="PANTHER" id="PTHR37984">
    <property type="entry name" value="PROTEIN CBG26694"/>
    <property type="match status" value="1"/>
</dbReference>
<protein>
    <recommendedName>
        <fullName evidence="2">Integrase catalytic domain-containing protein</fullName>
    </recommendedName>
</protein>
<sequence>MLLELLYEKFDIKQLRTTAYHPECDGQSERFVQTIKSMIRCYVQTEQSDWDVHLAKLSFAYNSAVHNSTGFSPHEMVFGHLPRIPLDLVFKHVENSTQQFNLNTTFSQNFPNLLHLMDHDDILNPKVTPTAVDFCDKQIETFKEIYEQVIVNRNIIMDKAKLRHDRKIKKFEYEVGDLVLTDHVQLKKGLSSGLVHKYHGPFTFIGKHPNGVNYVIRKLDGKRSRSFLIHKNRLKQYFVDQLNTGVNNSNLFINKESNSLVANSQSSLASTNLTINNPKIDRIESSIQSEISEISPTSTSRGGLSFRPYCTKKTNRKTKKSNNISEPLRRGLRKRKAPERFDPN</sequence>
<dbReference type="Proteomes" id="UP000663879">
    <property type="component" value="Unassembled WGS sequence"/>
</dbReference>
<evidence type="ECO:0000259" key="2">
    <source>
        <dbReference type="PROSITE" id="PS50994"/>
    </source>
</evidence>
<dbReference type="GO" id="GO:0015074">
    <property type="term" value="P:DNA integration"/>
    <property type="evidence" value="ECO:0007669"/>
    <property type="project" value="InterPro"/>
</dbReference>
<accession>A0A814ADN9</accession>
<dbReference type="InterPro" id="IPR012337">
    <property type="entry name" value="RNaseH-like_sf"/>
</dbReference>
<evidence type="ECO:0000313" key="4">
    <source>
        <dbReference type="Proteomes" id="UP000663879"/>
    </source>
</evidence>
<name>A0A814ADN9_9BILA</name>
<dbReference type="InterPro" id="IPR050951">
    <property type="entry name" value="Retrovirus_Pol_polyprotein"/>
</dbReference>
<proteinExistence type="predicted"/>
<dbReference type="InterPro" id="IPR001584">
    <property type="entry name" value="Integrase_cat-core"/>
</dbReference>
<dbReference type="OrthoDB" id="441971at2759"/>
<feature type="compositionally biased region" description="Low complexity" evidence="1">
    <location>
        <begin position="291"/>
        <end position="300"/>
    </location>
</feature>
<comment type="caution">
    <text evidence="3">The sequence shown here is derived from an EMBL/GenBank/DDBJ whole genome shotgun (WGS) entry which is preliminary data.</text>
</comment>
<dbReference type="GO" id="GO:0003676">
    <property type="term" value="F:nucleic acid binding"/>
    <property type="evidence" value="ECO:0007669"/>
    <property type="project" value="InterPro"/>
</dbReference>
<dbReference type="EMBL" id="CAJNOC010002109">
    <property type="protein sequence ID" value="CAF0912934.1"/>
    <property type="molecule type" value="Genomic_DNA"/>
</dbReference>
<dbReference type="AlphaFoldDB" id="A0A814ADN9"/>
<dbReference type="InterPro" id="IPR036397">
    <property type="entry name" value="RNaseH_sf"/>
</dbReference>
<dbReference type="PROSITE" id="PS50994">
    <property type="entry name" value="INTEGRASE"/>
    <property type="match status" value="1"/>
</dbReference>
<reference evidence="3" key="1">
    <citation type="submission" date="2021-02" db="EMBL/GenBank/DDBJ databases">
        <authorList>
            <person name="Nowell W R."/>
        </authorList>
    </citation>
    <scope>NUCLEOTIDE SEQUENCE</scope>
    <source>
        <strain evidence="3">Ploen Becks lab</strain>
    </source>
</reference>